<comment type="caution">
    <text evidence="4">The sequence shown here is derived from an EMBL/GenBank/DDBJ whole genome shotgun (WGS) entry which is preliminary data.</text>
</comment>
<sequence>MATVSIIVPVYNTEKYIENCIKSLTEQTFYDIEIILINDGSTDKSGLICEKMATRDSRIKVIHIDNQGVSRARNIGIAYSKGKYIHFVDSDDTVEKNIIEKLVSKLEEDGADLALCGYRRLYIENNKVKQVKKYDTRQFEGEIKNIGQDLEYILQNGLIQGPCWKIFKREIIKKFNIIFPEEYSFGEDTIFVYSYLMHCKKISIIKGCLYNYIDHKTNSLSSVLKKDKIIIYLEIYNLLKELLLKYDIYNLEFIVSNILCESIVSSLGEFYNPYSLAEKKDRYEQIEKIKNNKLLYNVILGYTGKHKQIYLIKILLKTNNIFILDLFFKKKKQILTYIRSNVLVKHFVTLPFNSE</sequence>
<dbReference type="Pfam" id="PF00535">
    <property type="entry name" value="Glycos_transf_2"/>
    <property type="match status" value="1"/>
</dbReference>
<keyword evidence="5" id="KW-1185">Reference proteome</keyword>
<gene>
    <name evidence="4" type="ORF">H8718_05340</name>
</gene>
<dbReference type="Gene3D" id="3.90.550.10">
    <property type="entry name" value="Spore Coat Polysaccharide Biosynthesis Protein SpsA, Chain A"/>
    <property type="match status" value="1"/>
</dbReference>
<evidence type="ECO:0000256" key="2">
    <source>
        <dbReference type="ARBA" id="ARBA00022679"/>
    </source>
</evidence>
<dbReference type="PANTHER" id="PTHR22916">
    <property type="entry name" value="GLYCOSYLTRANSFERASE"/>
    <property type="match status" value="1"/>
</dbReference>
<dbReference type="InterPro" id="IPR029044">
    <property type="entry name" value="Nucleotide-diphossugar_trans"/>
</dbReference>
<accession>A0A926EIU0</accession>
<evidence type="ECO:0000313" key="5">
    <source>
        <dbReference type="Proteomes" id="UP000655830"/>
    </source>
</evidence>
<reference evidence="4" key="1">
    <citation type="submission" date="2020-08" db="EMBL/GenBank/DDBJ databases">
        <title>Genome public.</title>
        <authorList>
            <person name="Liu C."/>
            <person name="Sun Q."/>
        </authorList>
    </citation>
    <scope>NUCLEOTIDE SEQUENCE</scope>
    <source>
        <strain evidence="4">NSJ-12</strain>
    </source>
</reference>
<dbReference type="RefSeq" id="WP_249332123.1">
    <property type="nucleotide sequence ID" value="NZ_JACRSY010000006.1"/>
</dbReference>
<name>A0A926EIU0_9FIRM</name>
<dbReference type="Proteomes" id="UP000655830">
    <property type="component" value="Unassembled WGS sequence"/>
</dbReference>
<evidence type="ECO:0000313" key="4">
    <source>
        <dbReference type="EMBL" id="MBC8578957.1"/>
    </source>
</evidence>
<protein>
    <submittedName>
        <fullName evidence="4">Glycosyltransferase</fullName>
    </submittedName>
</protein>
<proteinExistence type="predicted"/>
<dbReference type="SUPFAM" id="SSF53448">
    <property type="entry name" value="Nucleotide-diphospho-sugar transferases"/>
    <property type="match status" value="1"/>
</dbReference>
<feature type="domain" description="Glycosyltransferase 2-like" evidence="3">
    <location>
        <begin position="5"/>
        <end position="174"/>
    </location>
</feature>
<keyword evidence="1" id="KW-0328">Glycosyltransferase</keyword>
<evidence type="ECO:0000256" key="1">
    <source>
        <dbReference type="ARBA" id="ARBA00022676"/>
    </source>
</evidence>
<dbReference type="GO" id="GO:0016757">
    <property type="term" value="F:glycosyltransferase activity"/>
    <property type="evidence" value="ECO:0007669"/>
    <property type="project" value="UniProtKB-KW"/>
</dbReference>
<dbReference type="CDD" id="cd00761">
    <property type="entry name" value="Glyco_tranf_GTA_type"/>
    <property type="match status" value="1"/>
</dbReference>
<dbReference type="InterPro" id="IPR001173">
    <property type="entry name" value="Glyco_trans_2-like"/>
</dbReference>
<keyword evidence="2" id="KW-0808">Transferase</keyword>
<dbReference type="AlphaFoldDB" id="A0A926EIU0"/>
<evidence type="ECO:0000259" key="3">
    <source>
        <dbReference type="Pfam" id="PF00535"/>
    </source>
</evidence>
<organism evidence="4 5">
    <name type="scientific">Zhenhengia yiwuensis</name>
    <dbReference type="NCBI Taxonomy" id="2763666"/>
    <lineage>
        <taxon>Bacteria</taxon>
        <taxon>Bacillati</taxon>
        <taxon>Bacillota</taxon>
        <taxon>Clostridia</taxon>
        <taxon>Lachnospirales</taxon>
        <taxon>Lachnospiraceae</taxon>
        <taxon>Zhenhengia</taxon>
    </lineage>
</organism>
<dbReference type="PANTHER" id="PTHR22916:SF51">
    <property type="entry name" value="GLYCOSYLTRANSFERASE EPSH-RELATED"/>
    <property type="match status" value="1"/>
</dbReference>
<dbReference type="EMBL" id="JACRSY010000006">
    <property type="protein sequence ID" value="MBC8578957.1"/>
    <property type="molecule type" value="Genomic_DNA"/>
</dbReference>